<keyword evidence="1" id="KW-0472">Membrane</keyword>
<name>A0A314U7K9_PRUYE</name>
<evidence type="ECO:0000313" key="3">
    <source>
        <dbReference type="Proteomes" id="UP000250321"/>
    </source>
</evidence>
<dbReference type="EMBL" id="PJQY01003931">
    <property type="protein sequence ID" value="PQM33355.1"/>
    <property type="molecule type" value="Genomic_DNA"/>
</dbReference>
<dbReference type="Proteomes" id="UP000250321">
    <property type="component" value="Unassembled WGS sequence"/>
</dbReference>
<feature type="transmembrane region" description="Helical" evidence="1">
    <location>
        <begin position="46"/>
        <end position="64"/>
    </location>
</feature>
<protein>
    <submittedName>
        <fullName evidence="2">Uncharacterized protein</fullName>
    </submittedName>
</protein>
<evidence type="ECO:0000313" key="2">
    <source>
        <dbReference type="EMBL" id="PQM33355.1"/>
    </source>
</evidence>
<dbReference type="AlphaFoldDB" id="A0A314U7K9"/>
<gene>
    <name evidence="2" type="ORF">Pyn_18717</name>
</gene>
<keyword evidence="1" id="KW-0812">Transmembrane</keyword>
<organism evidence="2 3">
    <name type="scientific">Prunus yedoensis var. nudiflora</name>
    <dbReference type="NCBI Taxonomy" id="2094558"/>
    <lineage>
        <taxon>Eukaryota</taxon>
        <taxon>Viridiplantae</taxon>
        <taxon>Streptophyta</taxon>
        <taxon>Embryophyta</taxon>
        <taxon>Tracheophyta</taxon>
        <taxon>Spermatophyta</taxon>
        <taxon>Magnoliopsida</taxon>
        <taxon>eudicotyledons</taxon>
        <taxon>Gunneridae</taxon>
        <taxon>Pentapetalae</taxon>
        <taxon>rosids</taxon>
        <taxon>fabids</taxon>
        <taxon>Rosales</taxon>
        <taxon>Rosaceae</taxon>
        <taxon>Amygdaloideae</taxon>
        <taxon>Amygdaleae</taxon>
        <taxon>Prunus</taxon>
    </lineage>
</organism>
<keyword evidence="1" id="KW-1133">Transmembrane helix</keyword>
<keyword evidence="3" id="KW-1185">Reference proteome</keyword>
<reference evidence="2 3" key="1">
    <citation type="submission" date="2018-02" db="EMBL/GenBank/DDBJ databases">
        <title>Draft genome of wild Prunus yedoensis var. nudiflora.</title>
        <authorList>
            <person name="Baek S."/>
            <person name="Kim J.-H."/>
            <person name="Choi K."/>
            <person name="Kim G.-B."/>
            <person name="Cho A."/>
            <person name="Jang H."/>
            <person name="Shin C.-H."/>
            <person name="Yu H.-J."/>
            <person name="Mun J.-H."/>
        </authorList>
    </citation>
    <scope>NUCLEOTIDE SEQUENCE [LARGE SCALE GENOMIC DNA]</scope>
    <source>
        <strain evidence="3">cv. Jeju island</strain>
        <tissue evidence="2">Leaf</tissue>
    </source>
</reference>
<sequence>MLMPLGGKGDFLGPKLWVFKQRMLWWLRQLHYGRAVSLLRSGVTTWFALSRILWSLSIVFVALVV</sequence>
<evidence type="ECO:0000256" key="1">
    <source>
        <dbReference type="SAM" id="Phobius"/>
    </source>
</evidence>
<accession>A0A314U7K9</accession>
<proteinExistence type="predicted"/>
<comment type="caution">
    <text evidence="2">The sequence shown here is derived from an EMBL/GenBank/DDBJ whole genome shotgun (WGS) entry which is preliminary data.</text>
</comment>